<accession>A0ABW4CYB8</accession>
<dbReference type="Gene3D" id="2.60.120.200">
    <property type="match status" value="1"/>
</dbReference>
<dbReference type="Proteomes" id="UP001597212">
    <property type="component" value="Unassembled WGS sequence"/>
</dbReference>
<sequence length="621" mass="65413">MRHKSIALISLVIAGALAIGSQIAVVKAAPAVDYLPWLTGSYPEPIDPATGLPAFVPFEEVMSPLSGTRDSSKVLTNGDGNHVAVQVTDGPTQSGSIWSTYTLDLTKSFDARMNLYFNNGTNLGDGMAFVMSGAKPTQVYGIGSALGIWRSQLRDGAKMAALPKSFAIAFDTTDNHDRQDHNVVQMKAGQYVGWGYPAQTNQSAKSLGMLDTGLEDLPIQWASGNSYGDPGLGGYQALDNAMTDGTWHPLHIHWEAAGDGGGTFSFDFEVGSDVVSKSLTWSPDDVSKYFDSTTVYWGFTGTTGAYVEDAVVAFQSIPGVLDNSMTADVATDAVYPGTTLSQNYTITYDPNASLQAWPQPSNGQQSSLYAQLLTGSHYGFLMADDGKIHLDLGGGKELLAENESGEQPRDMTDRAGNPVRVVNKIALDTVPPFPKNTTMQELKFSAPIIATDVGGAETVSAGTVIGNNGQATTNVSLPAVVPEPLALDSVPSFTFGEGSAQKITVGELIDGLNAKPGIASGNISAAIPDGATNRLTAKMASFQLGPGYQAGSAHLTFNYNGAIRTLTDDNSETELFNVTGSQLPDGAVSQPTLTIAPYPHATVGKHSTTIDWTLTSTPVMK</sequence>
<comment type="caution">
    <text evidence="1">The sequence shown here is derived from an EMBL/GenBank/DDBJ whole genome shotgun (WGS) entry which is preliminary data.</text>
</comment>
<gene>
    <name evidence="1" type="ORF">ACFQ5K_09575</name>
</gene>
<dbReference type="EMBL" id="JBHTOK010000072">
    <property type="protein sequence ID" value="MFD1441621.1"/>
    <property type="molecule type" value="Genomic_DNA"/>
</dbReference>
<dbReference type="InterPro" id="IPR013320">
    <property type="entry name" value="ConA-like_dom_sf"/>
</dbReference>
<evidence type="ECO:0000313" key="1">
    <source>
        <dbReference type="EMBL" id="MFD1441621.1"/>
    </source>
</evidence>
<evidence type="ECO:0000313" key="2">
    <source>
        <dbReference type="Proteomes" id="UP001597212"/>
    </source>
</evidence>
<proteinExistence type="predicted"/>
<evidence type="ECO:0008006" key="3">
    <source>
        <dbReference type="Google" id="ProtNLM"/>
    </source>
</evidence>
<dbReference type="SUPFAM" id="SSF49899">
    <property type="entry name" value="Concanavalin A-like lectins/glucanases"/>
    <property type="match status" value="1"/>
</dbReference>
<name>A0ABW4CYB8_9LACO</name>
<reference evidence="2" key="1">
    <citation type="journal article" date="2019" name="Int. J. Syst. Evol. Microbiol.">
        <title>The Global Catalogue of Microorganisms (GCM) 10K type strain sequencing project: providing services to taxonomists for standard genome sequencing and annotation.</title>
        <authorList>
            <consortium name="The Broad Institute Genomics Platform"/>
            <consortium name="The Broad Institute Genome Sequencing Center for Infectious Disease"/>
            <person name="Wu L."/>
            <person name="Ma J."/>
        </authorList>
    </citation>
    <scope>NUCLEOTIDE SEQUENCE [LARGE SCALE GENOMIC DNA]</scope>
    <source>
        <strain evidence="2">CCM 8912</strain>
    </source>
</reference>
<protein>
    <recommendedName>
        <fullName evidence="3">WxL domain-containing protein</fullName>
    </recommendedName>
</protein>
<keyword evidence="2" id="KW-1185">Reference proteome</keyword>
<dbReference type="RefSeq" id="WP_125756433.1">
    <property type="nucleotide sequence ID" value="NZ_JBHTOK010000072.1"/>
</dbReference>
<organism evidence="1 2">
    <name type="scientific">Lacticaseibacillus hegangensis</name>
    <dbReference type="NCBI Taxonomy" id="2486010"/>
    <lineage>
        <taxon>Bacteria</taxon>
        <taxon>Bacillati</taxon>
        <taxon>Bacillota</taxon>
        <taxon>Bacilli</taxon>
        <taxon>Lactobacillales</taxon>
        <taxon>Lactobacillaceae</taxon>
        <taxon>Lacticaseibacillus</taxon>
    </lineage>
</organism>
<dbReference type="Pfam" id="PF18483">
    <property type="entry name" value="Lectin_L-type_dom"/>
    <property type="match status" value="1"/>
</dbReference>